<feature type="compositionally biased region" description="Basic and acidic residues" evidence="1">
    <location>
        <begin position="659"/>
        <end position="668"/>
    </location>
</feature>
<feature type="region of interest" description="Disordered" evidence="1">
    <location>
        <begin position="371"/>
        <end position="500"/>
    </location>
</feature>
<evidence type="ECO:0000259" key="2">
    <source>
        <dbReference type="Pfam" id="PF14111"/>
    </source>
</evidence>
<sequence>MFLRRWDPGILLGDWVGVENQYGWKRGFHSIHLRINLEKLKIGFQGRSNLIIIKTDLWLQEGDMEDLNLGMSLLSSDGVRGYQGSDYIKEWWLWYCGNLRFKSINFSRFGFIEDYFARQDLEIWGQYIGLLGFSLWDIICISLSFSSLARAYTLSSLAVTMTHSQLLGHGEEMRSGEGTRKRLKISVAHFDNSALIKTYSKTLIGRCTFYKSWKLEERVNGSDLGFGKFQFDFQTEEDIDAVLKQQPYHFDYWMLALDRWQPKQSKVFPSEIRFWVRIIGVPLEFRTAPTFESIGEAIGRLVVVDLEHSRIQVVVDAFKELCFETTIDFKGGEFYDGEEAAVSLRYEKLFGFCKLCGSLCHKEEIFPLEKKNSRKTPERKRDGREGNGGWSDGAKHDDRARSYKGVVINGSTNQQNKERDGRDYYGKGKGKMAEAPDKKWVKVAKKNHRRPSNYHGSYRGESKGSRSKAGRGSGTQEGLTRVSPGQPRVYQGPSVTHMDVREEGEVQTTGGDETMLSSVEFQLELAKTQADKTDVQLGSIGTRRVENDIDLELEAINATLMETGVDMEAEDEFQTLSEEEAEQVSRAQEERIYLQEEETQVTDGAENEKGTGAGDLATRQGNRKMLFKPTINTAVSNKMRIANALISPRKKGAAKVGARHGESSKPTESKGPSNPKPTNLKI</sequence>
<evidence type="ECO:0000256" key="1">
    <source>
        <dbReference type="SAM" id="MobiDB-lite"/>
    </source>
</evidence>
<dbReference type="Pfam" id="PF14392">
    <property type="entry name" value="zf-CCHC_4"/>
    <property type="match status" value="1"/>
</dbReference>
<dbReference type="Proteomes" id="UP000886595">
    <property type="component" value="Unassembled WGS sequence"/>
</dbReference>
<protein>
    <recommendedName>
        <fullName evidence="6">DUF4283 domain-containing protein</fullName>
    </recommendedName>
</protein>
<evidence type="ECO:0008006" key="6">
    <source>
        <dbReference type="Google" id="ProtNLM"/>
    </source>
</evidence>
<keyword evidence="5" id="KW-1185">Reference proteome</keyword>
<reference evidence="4 5" key="1">
    <citation type="submission" date="2020-02" db="EMBL/GenBank/DDBJ databases">
        <authorList>
            <person name="Ma Q."/>
            <person name="Huang Y."/>
            <person name="Song X."/>
            <person name="Pei D."/>
        </authorList>
    </citation>
    <scope>NUCLEOTIDE SEQUENCE [LARGE SCALE GENOMIC DNA]</scope>
    <source>
        <strain evidence="4">Sxm20200214</strain>
        <tissue evidence="4">Leaf</tissue>
    </source>
</reference>
<feature type="compositionally biased region" description="Basic and acidic residues" evidence="1">
    <location>
        <begin position="371"/>
        <end position="385"/>
    </location>
</feature>
<organism evidence="4 5">
    <name type="scientific">Brassica carinata</name>
    <name type="common">Ethiopian mustard</name>
    <name type="synonym">Abyssinian cabbage</name>
    <dbReference type="NCBI Taxonomy" id="52824"/>
    <lineage>
        <taxon>Eukaryota</taxon>
        <taxon>Viridiplantae</taxon>
        <taxon>Streptophyta</taxon>
        <taxon>Embryophyta</taxon>
        <taxon>Tracheophyta</taxon>
        <taxon>Spermatophyta</taxon>
        <taxon>Magnoliopsida</taxon>
        <taxon>eudicotyledons</taxon>
        <taxon>Gunneridae</taxon>
        <taxon>Pentapetalae</taxon>
        <taxon>rosids</taxon>
        <taxon>malvids</taxon>
        <taxon>Brassicales</taxon>
        <taxon>Brassicaceae</taxon>
        <taxon>Brassiceae</taxon>
        <taxon>Brassica</taxon>
    </lineage>
</organism>
<dbReference type="InterPro" id="IPR025836">
    <property type="entry name" value="Zn_knuckle_CX2CX4HX4C"/>
</dbReference>
<name>A0A8X7R4N8_BRACI</name>
<evidence type="ECO:0000313" key="5">
    <source>
        <dbReference type="Proteomes" id="UP000886595"/>
    </source>
</evidence>
<dbReference type="EMBL" id="JAAMPC010000011">
    <property type="protein sequence ID" value="KAG2281666.1"/>
    <property type="molecule type" value="Genomic_DNA"/>
</dbReference>
<feature type="region of interest" description="Disordered" evidence="1">
    <location>
        <begin position="645"/>
        <end position="682"/>
    </location>
</feature>
<dbReference type="Pfam" id="PF14111">
    <property type="entry name" value="DUF4283"/>
    <property type="match status" value="1"/>
</dbReference>
<evidence type="ECO:0000259" key="3">
    <source>
        <dbReference type="Pfam" id="PF14392"/>
    </source>
</evidence>
<feature type="region of interest" description="Disordered" evidence="1">
    <location>
        <begin position="597"/>
        <end position="624"/>
    </location>
</feature>
<dbReference type="InterPro" id="IPR025558">
    <property type="entry name" value="DUF4283"/>
</dbReference>
<comment type="caution">
    <text evidence="4">The sequence shown here is derived from an EMBL/GenBank/DDBJ whole genome shotgun (WGS) entry which is preliminary data.</text>
</comment>
<dbReference type="OrthoDB" id="1737333at2759"/>
<feature type="compositionally biased region" description="Basic and acidic residues" evidence="1">
    <location>
        <begin position="416"/>
        <end position="440"/>
    </location>
</feature>
<dbReference type="PANTHER" id="PTHR31286:SF113">
    <property type="entry name" value="DUF4283 DOMAIN-CONTAINING PROTEIN"/>
    <property type="match status" value="1"/>
</dbReference>
<evidence type="ECO:0000313" key="4">
    <source>
        <dbReference type="EMBL" id="KAG2281666.1"/>
    </source>
</evidence>
<dbReference type="PANTHER" id="PTHR31286">
    <property type="entry name" value="GLYCINE-RICH CELL WALL STRUCTURAL PROTEIN 1.8-LIKE"/>
    <property type="match status" value="1"/>
</dbReference>
<proteinExistence type="predicted"/>
<feature type="domain" description="Zinc knuckle CX2CX4HX4C" evidence="3">
    <location>
        <begin position="320"/>
        <end position="367"/>
    </location>
</feature>
<dbReference type="AlphaFoldDB" id="A0A8X7R4N8"/>
<feature type="compositionally biased region" description="Basic residues" evidence="1">
    <location>
        <begin position="441"/>
        <end position="452"/>
    </location>
</feature>
<gene>
    <name evidence="4" type="ORF">Bca52824_052886</name>
</gene>
<accession>A0A8X7R4N8</accession>
<dbReference type="InterPro" id="IPR040256">
    <property type="entry name" value="At4g02000-like"/>
</dbReference>
<feature type="domain" description="DUF4283" evidence="2">
    <location>
        <begin position="210"/>
        <end position="263"/>
    </location>
</feature>